<feature type="domain" description="LysM" evidence="2">
    <location>
        <begin position="33"/>
        <end position="82"/>
    </location>
</feature>
<dbReference type="CDD" id="cd00118">
    <property type="entry name" value="LysM"/>
    <property type="match status" value="1"/>
</dbReference>
<protein>
    <recommendedName>
        <fullName evidence="2">LysM domain-containing protein</fullName>
    </recommendedName>
</protein>
<dbReference type="Proteomes" id="UP000061603">
    <property type="component" value="Chromosome"/>
</dbReference>
<evidence type="ECO:0000256" key="1">
    <source>
        <dbReference type="SAM" id="SignalP"/>
    </source>
</evidence>
<keyword evidence="4" id="KW-1185">Reference proteome</keyword>
<proteinExistence type="predicted"/>
<keyword evidence="1" id="KW-0732">Signal</keyword>
<reference evidence="3 4" key="1">
    <citation type="journal article" date="2015" name="Genome Announc.">
        <title>Complete Genome Sequence of a Novel Bacterium within the Family Rhodocyclaceae That Degrades Polycyclic Aromatic Hydrocarbons.</title>
        <authorList>
            <person name="Singleton D.R."/>
            <person name="Dickey A.N."/>
            <person name="Scholl E.H."/>
            <person name="Wright F.A."/>
            <person name="Aitken M.D."/>
        </authorList>
    </citation>
    <scope>NUCLEOTIDE SEQUENCE [LARGE SCALE GENOMIC DNA]</scope>
    <source>
        <strain evidence="4">PG1-Ca6</strain>
    </source>
</reference>
<dbReference type="Gene3D" id="3.10.350.10">
    <property type="entry name" value="LysM domain"/>
    <property type="match status" value="1"/>
</dbReference>
<dbReference type="EMBL" id="CP010554">
    <property type="protein sequence ID" value="AJP49264.1"/>
    <property type="molecule type" value="Genomic_DNA"/>
</dbReference>
<feature type="chain" id="PRO_5002186613" description="LysM domain-containing protein" evidence="1">
    <location>
        <begin position="20"/>
        <end position="347"/>
    </location>
</feature>
<dbReference type="HOGENOM" id="CLU_050533_0_0_4"/>
<evidence type="ECO:0000313" key="3">
    <source>
        <dbReference type="EMBL" id="AJP49264.1"/>
    </source>
</evidence>
<gene>
    <name evidence="3" type="ORF">PG1C_14135</name>
</gene>
<feature type="signal peptide" evidence="1">
    <location>
        <begin position="1"/>
        <end position="19"/>
    </location>
</feature>
<dbReference type="SMART" id="SM00257">
    <property type="entry name" value="LysM"/>
    <property type="match status" value="1"/>
</dbReference>
<sequence>MHRIISVLLCCISTTLVYAQPTESLALADGAPERYTVVRGDTLWGLSSKYLKDPYRWPALWRMNAQEVKNPHWIYPGQILVLDKSGREPRLTIATGKTEKLSPREYIEPANKAIPAIPPQDIEPFLSQPLVVDKASMEGALRVIGLQDNRVIAGAGDTIYTTSAAAATGSAATGPTWQVFRAGKPLNDPETKETLGFEALYIGTARMTTQGEVTSFRLLTTKEEVLAGDLLLPAPRMDVVSYTPHAPEQVIKARVLSIYGGVYYGGPQAVVVLNRGKKDGIEAGHVLVIDKAGVTLDDRYQGEKKTYTLPDARNGLVFVFRVFDRVAYALVMSAQQPVVVGDAAHTP</sequence>
<dbReference type="PATRIC" id="fig|1565605.3.peg.2992"/>
<dbReference type="STRING" id="1565605.PG1C_14135"/>
<name>A0A0C5JBX9_9PROT</name>
<dbReference type="InterPro" id="IPR052196">
    <property type="entry name" value="Bact_Kbp"/>
</dbReference>
<dbReference type="SUPFAM" id="SSF54106">
    <property type="entry name" value="LysM domain"/>
    <property type="match status" value="1"/>
</dbReference>
<dbReference type="InterPro" id="IPR036779">
    <property type="entry name" value="LysM_dom_sf"/>
</dbReference>
<evidence type="ECO:0000259" key="2">
    <source>
        <dbReference type="PROSITE" id="PS51782"/>
    </source>
</evidence>
<accession>A0A0C5JBX9</accession>
<organism evidence="3 4">
    <name type="scientific">Rugosibacter aromaticivorans</name>
    <dbReference type="NCBI Taxonomy" id="1565605"/>
    <lineage>
        <taxon>Bacteria</taxon>
        <taxon>Pseudomonadati</taxon>
        <taxon>Pseudomonadota</taxon>
        <taxon>Betaproteobacteria</taxon>
        <taxon>Nitrosomonadales</taxon>
        <taxon>Sterolibacteriaceae</taxon>
        <taxon>Rugosibacter</taxon>
    </lineage>
</organism>
<dbReference type="Pfam" id="PF01476">
    <property type="entry name" value="LysM"/>
    <property type="match status" value="1"/>
</dbReference>
<evidence type="ECO:0000313" key="4">
    <source>
        <dbReference type="Proteomes" id="UP000061603"/>
    </source>
</evidence>
<dbReference type="PANTHER" id="PTHR34700">
    <property type="entry name" value="POTASSIUM BINDING PROTEIN KBP"/>
    <property type="match status" value="1"/>
</dbReference>
<dbReference type="PROSITE" id="PS51782">
    <property type="entry name" value="LYSM"/>
    <property type="match status" value="1"/>
</dbReference>
<dbReference type="PANTHER" id="PTHR34700:SF4">
    <property type="entry name" value="PHAGE-LIKE ELEMENT PBSX PROTEIN XKDP"/>
    <property type="match status" value="1"/>
</dbReference>
<dbReference type="InterPro" id="IPR018392">
    <property type="entry name" value="LysM"/>
</dbReference>
<dbReference type="RefSeq" id="WP_202635391.1">
    <property type="nucleotide sequence ID" value="NZ_CP010554.1"/>
</dbReference>
<dbReference type="KEGG" id="rbu:PG1C_14135"/>
<dbReference type="AlphaFoldDB" id="A0A0C5JBX9"/>